<dbReference type="Gene3D" id="2.170.130.10">
    <property type="entry name" value="TonB-dependent receptor, plug domain"/>
    <property type="match status" value="1"/>
</dbReference>
<dbReference type="NCBIfam" id="TIGR04057">
    <property type="entry name" value="SusC_RagA_signa"/>
    <property type="match status" value="1"/>
</dbReference>
<evidence type="ECO:0000313" key="15">
    <source>
        <dbReference type="Proteomes" id="UP001597459"/>
    </source>
</evidence>
<dbReference type="Pfam" id="PF13715">
    <property type="entry name" value="CarbopepD_reg_2"/>
    <property type="match status" value="1"/>
</dbReference>
<evidence type="ECO:0000259" key="12">
    <source>
        <dbReference type="Pfam" id="PF00593"/>
    </source>
</evidence>
<evidence type="ECO:0000256" key="9">
    <source>
        <dbReference type="ARBA" id="ARBA00023237"/>
    </source>
</evidence>
<organism evidence="14 15">
    <name type="scientific">Aquimarina hainanensis</name>
    <dbReference type="NCBI Taxonomy" id="1578017"/>
    <lineage>
        <taxon>Bacteria</taxon>
        <taxon>Pseudomonadati</taxon>
        <taxon>Bacteroidota</taxon>
        <taxon>Flavobacteriia</taxon>
        <taxon>Flavobacteriales</taxon>
        <taxon>Flavobacteriaceae</taxon>
        <taxon>Aquimarina</taxon>
    </lineage>
</organism>
<evidence type="ECO:0000313" key="14">
    <source>
        <dbReference type="EMBL" id="MFD2591451.1"/>
    </source>
</evidence>
<evidence type="ECO:0000256" key="10">
    <source>
        <dbReference type="PROSITE-ProRule" id="PRU01360"/>
    </source>
</evidence>
<comment type="subcellular location">
    <subcellularLocation>
        <location evidence="1 10">Cell outer membrane</location>
        <topology evidence="1 10">Multi-pass membrane protein</topology>
    </subcellularLocation>
</comment>
<accession>A0ABW5N9H0</accession>
<keyword evidence="15" id="KW-1185">Reference proteome</keyword>
<protein>
    <submittedName>
        <fullName evidence="14">SusC/RagA family TonB-linked outer membrane protein</fullName>
    </submittedName>
</protein>
<evidence type="ECO:0000256" key="11">
    <source>
        <dbReference type="RuleBase" id="RU003357"/>
    </source>
</evidence>
<feature type="domain" description="TonB-dependent receptor plug" evidence="13">
    <location>
        <begin position="236"/>
        <end position="352"/>
    </location>
</feature>
<dbReference type="Gene3D" id="2.40.170.20">
    <property type="entry name" value="TonB-dependent receptor, beta-barrel domain"/>
    <property type="match status" value="1"/>
</dbReference>
<evidence type="ECO:0000256" key="4">
    <source>
        <dbReference type="ARBA" id="ARBA00022692"/>
    </source>
</evidence>
<name>A0ABW5N9H0_9FLAO</name>
<keyword evidence="8" id="KW-0675">Receptor</keyword>
<evidence type="ECO:0000256" key="3">
    <source>
        <dbReference type="ARBA" id="ARBA00022452"/>
    </source>
</evidence>
<keyword evidence="4 10" id="KW-0812">Transmembrane</keyword>
<dbReference type="InterPro" id="IPR023997">
    <property type="entry name" value="TonB-dep_OMP_SusC/RagA_CS"/>
</dbReference>
<dbReference type="InterPro" id="IPR037066">
    <property type="entry name" value="Plug_dom_sf"/>
</dbReference>
<evidence type="ECO:0000256" key="7">
    <source>
        <dbReference type="ARBA" id="ARBA00023136"/>
    </source>
</evidence>
<feature type="domain" description="TonB-dependent receptor-like beta-barrel" evidence="12">
    <location>
        <begin position="565"/>
        <end position="1081"/>
    </location>
</feature>
<dbReference type="PROSITE" id="PS52016">
    <property type="entry name" value="TONB_DEPENDENT_REC_3"/>
    <property type="match status" value="1"/>
</dbReference>
<dbReference type="InterPro" id="IPR036942">
    <property type="entry name" value="Beta-barrel_TonB_sf"/>
</dbReference>
<evidence type="ECO:0000256" key="6">
    <source>
        <dbReference type="ARBA" id="ARBA00023077"/>
    </source>
</evidence>
<keyword evidence="3 10" id="KW-1134">Transmembrane beta strand</keyword>
<dbReference type="InterPro" id="IPR039426">
    <property type="entry name" value="TonB-dep_rcpt-like"/>
</dbReference>
<evidence type="ECO:0000256" key="5">
    <source>
        <dbReference type="ARBA" id="ARBA00022729"/>
    </source>
</evidence>
<evidence type="ECO:0000256" key="2">
    <source>
        <dbReference type="ARBA" id="ARBA00022448"/>
    </source>
</evidence>
<dbReference type="Proteomes" id="UP001597459">
    <property type="component" value="Unassembled WGS sequence"/>
</dbReference>
<gene>
    <name evidence="14" type="ORF">ACFSTE_11495</name>
</gene>
<dbReference type="InterPro" id="IPR023996">
    <property type="entry name" value="TonB-dep_OMP_SusC/RagA"/>
</dbReference>
<dbReference type="SUPFAM" id="SSF56935">
    <property type="entry name" value="Porins"/>
    <property type="match status" value="1"/>
</dbReference>
<proteinExistence type="inferred from homology"/>
<keyword evidence="9 10" id="KW-0998">Cell outer membrane</keyword>
<dbReference type="EMBL" id="JBHULX010000021">
    <property type="protein sequence ID" value="MFD2591451.1"/>
    <property type="molecule type" value="Genomic_DNA"/>
</dbReference>
<evidence type="ECO:0000256" key="8">
    <source>
        <dbReference type="ARBA" id="ARBA00023170"/>
    </source>
</evidence>
<reference evidence="15" key="1">
    <citation type="journal article" date="2019" name="Int. J. Syst. Evol. Microbiol.">
        <title>The Global Catalogue of Microorganisms (GCM) 10K type strain sequencing project: providing services to taxonomists for standard genome sequencing and annotation.</title>
        <authorList>
            <consortium name="The Broad Institute Genomics Platform"/>
            <consortium name="The Broad Institute Genome Sequencing Center for Infectious Disease"/>
            <person name="Wu L."/>
            <person name="Ma J."/>
        </authorList>
    </citation>
    <scope>NUCLEOTIDE SEQUENCE [LARGE SCALE GENOMIC DNA]</scope>
    <source>
        <strain evidence="15">KCTC 42423</strain>
    </source>
</reference>
<dbReference type="Pfam" id="PF00593">
    <property type="entry name" value="TonB_dep_Rec_b-barrel"/>
    <property type="match status" value="1"/>
</dbReference>
<dbReference type="NCBIfam" id="TIGR04056">
    <property type="entry name" value="OMP_RagA_SusC"/>
    <property type="match status" value="1"/>
</dbReference>
<evidence type="ECO:0000256" key="1">
    <source>
        <dbReference type="ARBA" id="ARBA00004571"/>
    </source>
</evidence>
<evidence type="ECO:0000259" key="13">
    <source>
        <dbReference type="Pfam" id="PF07715"/>
    </source>
</evidence>
<keyword evidence="6 11" id="KW-0798">TonB box</keyword>
<dbReference type="RefSeq" id="WP_378256979.1">
    <property type="nucleotide sequence ID" value="NZ_JBHSJV010000001.1"/>
</dbReference>
<dbReference type="PANTHER" id="PTHR30069:SF29">
    <property type="entry name" value="HEMOGLOBIN AND HEMOGLOBIN-HAPTOGLOBIN-BINDING PROTEIN 1-RELATED"/>
    <property type="match status" value="1"/>
</dbReference>
<dbReference type="Gene3D" id="2.60.40.1120">
    <property type="entry name" value="Carboxypeptidase-like, regulatory domain"/>
    <property type="match status" value="1"/>
</dbReference>
<dbReference type="SUPFAM" id="SSF49464">
    <property type="entry name" value="Carboxypeptidase regulatory domain-like"/>
    <property type="match status" value="1"/>
</dbReference>
<sequence>MRKDLKYIFFCYCFIMVGTLPIEAKNYSKSRPLSEILDELGQKYKVFFTYNSAKLDNVLIDFDVNDNEKIEVTIKRLLKKTNFNYKSFENKYYVVYENTKRGRKYLEKALYHLSEIEKLEKEGVHINKKGKKRSLSSQSNGAQGFTVNGTVKDKNGYPLMGASVLVKGTNQGGVTDFNGVFSLILTNNRAILEISYVGFEDKEIQIKGRSTIEIVLEEDTSALEEVVVVGYGSKAKREIAGAITQVEFDELENTSIQSFDKAIQGRATGVQIVNSGAPGGATQVRIRGIGSINSGNNPLYIVDGVQVVQGQFSQVNTQENVLSTINPNDIVSIDILKDASASIYGAQAANGVVIITTKRGSTGGKTKINLNAHWGINSVINRLDLLTGPEWTALVLEGYANRYGTNSNQYQDQLAFLGNPSDAPNYDWQDLLFTTALVSNYQLSVSGGAERTRYFASGSYNKTEGHVIGTGFERGTLRFNLDNGLGTKFRTSLSTNFSLTQNQATRDDGFFFNNPAIASAFIVPTNNPYDEDGTIREPLFGLYSENPLVNKVPSLFDESSTTYKILSSFSSDYEFSKNFIYTSKFGLDFLTNNYKYFASPKANVGASSNGEIVTSNNRNLNWQIDQLLTYDKMFNDVHKFDALVGVNYRQEKRNFFSATGTEFIVSSLTSEGNASVQQIDGFDTEWRMASVFGRINYVFDDRYIFSGTIRRDGVSRFGKDNRWGTFPAISLGWLISSEKFMSRFQDAITELKIRGSYGVTGNANVDNFASRGFFATSTFVGRGVLLPDTVANPNLAWEESETFNIGFDAKLFDGRVEASADYYTRTTNDLLLERPLATTSGYNRVFDNVGEIENKGIELSLNMINIKTKNFRWSTGFNLSMVHNEVKALSGEVEQINDDDFGLVHRVGESLGSWYAIRWAGVNPADGRPMYYDRNGELTFNPTDDDRIVVGGSIPTYYGGFTNNFSYKGLSLSVLFQYSGGNYIRNRLAFSTRASGSFADRNQQRSELNRWQKPGDITDVPIALNGFVYDARPGNAYSSKHIEKGDYIRMKQINISYDFPELLLKNLNLQSMTVYLSGNNLFTYTPYSGRDPELLGGDDTGDYPQAKSYILGVNIGF</sequence>
<comment type="caution">
    <text evidence="14">The sequence shown here is derived from an EMBL/GenBank/DDBJ whole genome shotgun (WGS) entry which is preliminary data.</text>
</comment>
<keyword evidence="2 10" id="KW-0813">Transport</keyword>
<dbReference type="Pfam" id="PF07715">
    <property type="entry name" value="Plug"/>
    <property type="match status" value="1"/>
</dbReference>
<dbReference type="PANTHER" id="PTHR30069">
    <property type="entry name" value="TONB-DEPENDENT OUTER MEMBRANE RECEPTOR"/>
    <property type="match status" value="1"/>
</dbReference>
<dbReference type="InterPro" id="IPR008969">
    <property type="entry name" value="CarboxyPept-like_regulatory"/>
</dbReference>
<keyword evidence="7 10" id="KW-0472">Membrane</keyword>
<comment type="similarity">
    <text evidence="10 11">Belongs to the TonB-dependent receptor family.</text>
</comment>
<keyword evidence="5" id="KW-0732">Signal</keyword>
<dbReference type="InterPro" id="IPR012910">
    <property type="entry name" value="Plug_dom"/>
</dbReference>
<dbReference type="InterPro" id="IPR000531">
    <property type="entry name" value="Beta-barrel_TonB"/>
</dbReference>